<name>A0AAD8VNN1_LOLMU</name>
<proteinExistence type="predicted"/>
<evidence type="ECO:0000259" key="2">
    <source>
        <dbReference type="PROSITE" id="PS50878"/>
    </source>
</evidence>
<dbReference type="PANTHER" id="PTHR33116">
    <property type="entry name" value="REVERSE TRANSCRIPTASE ZINC-BINDING DOMAIN-CONTAINING PROTEIN-RELATED-RELATED"/>
    <property type="match status" value="1"/>
</dbReference>
<evidence type="ECO:0000313" key="3">
    <source>
        <dbReference type="EMBL" id="KAK1613369.1"/>
    </source>
</evidence>
<accession>A0AAD8VNN1</accession>
<reference evidence="3" key="1">
    <citation type="submission" date="2023-07" db="EMBL/GenBank/DDBJ databases">
        <title>A chromosome-level genome assembly of Lolium multiflorum.</title>
        <authorList>
            <person name="Chen Y."/>
            <person name="Copetti D."/>
            <person name="Kolliker R."/>
            <person name="Studer B."/>
        </authorList>
    </citation>
    <scope>NUCLEOTIDE SEQUENCE</scope>
    <source>
        <strain evidence="3">02402/16</strain>
        <tissue evidence="3">Leaf</tissue>
    </source>
</reference>
<comment type="caution">
    <text evidence="3">The sequence shown here is derived from an EMBL/GenBank/DDBJ whole genome shotgun (WGS) entry which is preliminary data.</text>
</comment>
<dbReference type="Proteomes" id="UP001231189">
    <property type="component" value="Unassembled WGS sequence"/>
</dbReference>
<sequence length="991" mass="110150">MVRVRLPKHPEDEDEESSETGPMLPVGAEAEVRSSDDPGFAGSFYEVTVTGHRGRGYTVLYSTLVAEDGGPLEEAAAAADVRPRPPREERREFAVHEAVEALHNDGWWAGVVAAVLAGAAPTVYQVAFPTSRETMEFPASALRPHRVFQAGRWIPAAQLQKEVIAATSIEEARNIVSMPEDREFCTIRDNVTARPGIISEINTTNCVDPSMTPKDAGGSQHAVSQQGGGSTMDNRPSESLAIKHLPFVKTSPLWPHIETMGVLPKSPQLEALLCRKNMHHTEPHNGDAKMKTLEEKIAQKEAEDREFGARMRVLAVALHQLGLYASLVRDMMRSAVSQKISNATEISRLKSQASELELGQKYPPRRALRSAPAAVFKLDFRKAFDSISWDALDRILAAKGFPDLWRSWIKLLNLSSHTAVLLNGVPGRWIQCRRGLRQGDPLSPFLFDIIVDVLQQMLLQASREGLLLHPLVDDLPCPILQYADDTLIIIRAIPEHVVHLKRVLDAFSAATGLTINFHKSTYVPIKTDPAISLNMAASFGCAVSSFPQTYLGLPLSTHKLRFVDFAPIISKSDKRLSGWRGRSLPIGGRLLLVNSVLTSMLSHAMGAGLLPAGVIEAIDKRRRAFLWTGNETCNGGQCKVAWADVCAPKTLGGLGILSIPAQNTALLAKFLTKLHSDSAAPWACWFRRMYGWGTSRDLGDHHYLDTPVWKDILAGLDTFRSVSKVAVGNGDSTAFWFDLWLGSTPLSIRFPCLFSHSIRPHANVAAILRSGLPSNLGPRLSAAAVTELRVLTSELSSLELRDNPDFRDSRLTNKKLSNKSFYANSFRHLQTDELAVGIWRSAAPLKCKVFCWLARRWRLPTNERRFRHHLSTSATCLSCPEDEDIDHLLLLCPRAQEVWLFFHNNFGSRGITRFTDIWLAQDHSYEEASINTAIAWTIWKRRNALAFDGIVEDLSLVSRRCIEDVRLWAYRCNTPSSSDALNFWCNNYDPP</sequence>
<keyword evidence="4" id="KW-1185">Reference proteome</keyword>
<dbReference type="Pfam" id="PF00078">
    <property type="entry name" value="RVT_1"/>
    <property type="match status" value="1"/>
</dbReference>
<dbReference type="EMBL" id="JAUUTY010000007">
    <property type="protein sequence ID" value="KAK1613369.1"/>
    <property type="molecule type" value="Genomic_DNA"/>
</dbReference>
<dbReference type="Gene3D" id="3.30.70.270">
    <property type="match status" value="1"/>
</dbReference>
<dbReference type="SMART" id="SM00743">
    <property type="entry name" value="Agenet"/>
    <property type="match status" value="2"/>
</dbReference>
<dbReference type="CDD" id="cd01650">
    <property type="entry name" value="RT_nLTR_like"/>
    <property type="match status" value="1"/>
</dbReference>
<dbReference type="SUPFAM" id="SSF56672">
    <property type="entry name" value="DNA/RNA polymerases"/>
    <property type="match status" value="1"/>
</dbReference>
<dbReference type="PANTHER" id="PTHR33116:SF87">
    <property type="entry name" value="OS01G0158850 PROTEIN"/>
    <property type="match status" value="1"/>
</dbReference>
<evidence type="ECO:0000256" key="1">
    <source>
        <dbReference type="SAM" id="MobiDB-lite"/>
    </source>
</evidence>
<dbReference type="InterPro" id="IPR014002">
    <property type="entry name" value="Agenet_dom_plant"/>
</dbReference>
<dbReference type="InterPro" id="IPR026960">
    <property type="entry name" value="RVT-Znf"/>
</dbReference>
<feature type="region of interest" description="Disordered" evidence="1">
    <location>
        <begin position="1"/>
        <end position="25"/>
    </location>
</feature>
<feature type="domain" description="Reverse transcriptase" evidence="2">
    <location>
        <begin position="312"/>
        <end position="555"/>
    </location>
</feature>
<gene>
    <name evidence="3" type="ORF">QYE76_037042</name>
</gene>
<dbReference type="PROSITE" id="PS50878">
    <property type="entry name" value="RT_POL"/>
    <property type="match status" value="1"/>
</dbReference>
<feature type="region of interest" description="Disordered" evidence="1">
    <location>
        <begin position="206"/>
        <end position="235"/>
    </location>
</feature>
<dbReference type="Pfam" id="PF13966">
    <property type="entry name" value="zf-RVT"/>
    <property type="match status" value="1"/>
</dbReference>
<dbReference type="InterPro" id="IPR000477">
    <property type="entry name" value="RT_dom"/>
</dbReference>
<dbReference type="Pfam" id="PF05641">
    <property type="entry name" value="Agenet"/>
    <property type="match status" value="1"/>
</dbReference>
<dbReference type="InterPro" id="IPR008395">
    <property type="entry name" value="Agenet-like_dom"/>
</dbReference>
<evidence type="ECO:0000313" key="4">
    <source>
        <dbReference type="Proteomes" id="UP001231189"/>
    </source>
</evidence>
<dbReference type="AlphaFoldDB" id="A0AAD8VNN1"/>
<dbReference type="InterPro" id="IPR043502">
    <property type="entry name" value="DNA/RNA_pol_sf"/>
</dbReference>
<organism evidence="3 4">
    <name type="scientific">Lolium multiflorum</name>
    <name type="common">Italian ryegrass</name>
    <name type="synonym">Lolium perenne subsp. multiflorum</name>
    <dbReference type="NCBI Taxonomy" id="4521"/>
    <lineage>
        <taxon>Eukaryota</taxon>
        <taxon>Viridiplantae</taxon>
        <taxon>Streptophyta</taxon>
        <taxon>Embryophyta</taxon>
        <taxon>Tracheophyta</taxon>
        <taxon>Spermatophyta</taxon>
        <taxon>Magnoliopsida</taxon>
        <taxon>Liliopsida</taxon>
        <taxon>Poales</taxon>
        <taxon>Poaceae</taxon>
        <taxon>BOP clade</taxon>
        <taxon>Pooideae</taxon>
        <taxon>Poodae</taxon>
        <taxon>Poeae</taxon>
        <taxon>Poeae Chloroplast Group 2 (Poeae type)</taxon>
        <taxon>Loliodinae</taxon>
        <taxon>Loliinae</taxon>
        <taxon>Lolium</taxon>
    </lineage>
</organism>
<dbReference type="InterPro" id="IPR043128">
    <property type="entry name" value="Rev_trsase/Diguanyl_cyclase"/>
</dbReference>
<protein>
    <recommendedName>
        <fullName evidence="2">Reverse transcriptase domain-containing protein</fullName>
    </recommendedName>
</protein>